<comment type="subunit">
    <text evidence="8">Associates with the 60S ribosomal subunit of the 80S translational complex.</text>
</comment>
<keyword evidence="4 8" id="KW-0479">Metal-binding</keyword>
<gene>
    <name evidence="14" type="ORF">FSB_LOCUS51862</name>
</gene>
<keyword evidence="7" id="KW-0862">Zinc</keyword>
<dbReference type="Pfam" id="PF00078">
    <property type="entry name" value="RVT_1"/>
    <property type="match status" value="1"/>
</dbReference>
<dbReference type="InterPro" id="IPR002467">
    <property type="entry name" value="Pept_M24A_MAP1"/>
</dbReference>
<dbReference type="GO" id="GO:0005829">
    <property type="term" value="C:cytosol"/>
    <property type="evidence" value="ECO:0007669"/>
    <property type="project" value="TreeGrafter"/>
</dbReference>
<evidence type="ECO:0000256" key="6">
    <source>
        <dbReference type="ARBA" id="ARBA00022801"/>
    </source>
</evidence>
<dbReference type="InterPro" id="IPR043502">
    <property type="entry name" value="DNA/RNA_pol_sf"/>
</dbReference>
<organism evidence="14">
    <name type="scientific">Fagus sylvatica</name>
    <name type="common">Beechnut</name>
    <dbReference type="NCBI Taxonomy" id="28930"/>
    <lineage>
        <taxon>Eukaryota</taxon>
        <taxon>Viridiplantae</taxon>
        <taxon>Streptophyta</taxon>
        <taxon>Embryophyta</taxon>
        <taxon>Tracheophyta</taxon>
        <taxon>Spermatophyta</taxon>
        <taxon>Magnoliopsida</taxon>
        <taxon>eudicotyledons</taxon>
        <taxon>Gunneridae</taxon>
        <taxon>Pentapetalae</taxon>
        <taxon>rosids</taxon>
        <taxon>fabids</taxon>
        <taxon>Fagales</taxon>
        <taxon>Fagaceae</taxon>
        <taxon>Fagus</taxon>
    </lineage>
</organism>
<evidence type="ECO:0000256" key="8">
    <source>
        <dbReference type="HAMAP-Rule" id="MF_03174"/>
    </source>
</evidence>
<dbReference type="GO" id="GO:0004239">
    <property type="term" value="F:initiator methionyl aminopeptidase activity"/>
    <property type="evidence" value="ECO:0007669"/>
    <property type="project" value="UniProtKB-UniRule"/>
</dbReference>
<feature type="binding site" evidence="8">
    <location>
        <position position="267"/>
    </location>
    <ligand>
        <name>Zn(2+)</name>
        <dbReference type="ChEBI" id="CHEBI:29105"/>
        <label>3</label>
    </ligand>
</feature>
<dbReference type="PROSITE" id="PS00680">
    <property type="entry name" value="MAP_1"/>
    <property type="match status" value="1"/>
</dbReference>
<feature type="binding site" evidence="8">
    <location>
        <position position="374"/>
    </location>
    <ligand>
        <name>Zn(2+)</name>
        <dbReference type="ChEBI" id="CHEBI:29105"/>
        <label>4</label>
        <note>catalytic</note>
    </ligand>
</feature>
<dbReference type="EC" id="3.4.11.18" evidence="10"/>
<evidence type="ECO:0000259" key="12">
    <source>
        <dbReference type="PROSITE" id="PS50878"/>
    </source>
</evidence>
<feature type="binding site" evidence="8">
    <location>
        <position position="348"/>
    </location>
    <ligand>
        <name>a protein</name>
        <dbReference type="ChEBI" id="CHEBI:16541"/>
    </ligand>
    <ligandPart>
        <name>N-terminal L-methionine residue</name>
        <dbReference type="ChEBI" id="CHEBI:64731"/>
    </ligandPart>
</feature>
<dbReference type="CDD" id="cd01086">
    <property type="entry name" value="MetAP1"/>
    <property type="match status" value="1"/>
</dbReference>
<dbReference type="PROSITE" id="PS52013">
    <property type="entry name" value="ZF_C6H2"/>
    <property type="match status" value="1"/>
</dbReference>
<dbReference type="InterPro" id="IPR000994">
    <property type="entry name" value="Pept_M24"/>
</dbReference>
<keyword evidence="6 8" id="KW-0378">Hydrolase</keyword>
<dbReference type="HAMAP" id="MF_01974">
    <property type="entry name" value="MetAP_1"/>
    <property type="match status" value="1"/>
</dbReference>
<dbReference type="Pfam" id="PF03372">
    <property type="entry name" value="Exo_endo_phos"/>
    <property type="match status" value="1"/>
</dbReference>
<dbReference type="Pfam" id="PF00557">
    <property type="entry name" value="Peptidase_M24"/>
    <property type="match status" value="1"/>
</dbReference>
<dbReference type="InterPro" id="IPR005135">
    <property type="entry name" value="Endo/exonuclease/phosphatase"/>
</dbReference>
<dbReference type="GO" id="GO:0008270">
    <property type="term" value="F:zinc ion binding"/>
    <property type="evidence" value="ECO:0007669"/>
    <property type="project" value="UniProtKB-KW"/>
</dbReference>
<dbReference type="GO" id="GO:0003677">
    <property type="term" value="F:DNA binding"/>
    <property type="evidence" value="ECO:0007669"/>
    <property type="project" value="InterPro"/>
</dbReference>
<dbReference type="NCBIfam" id="TIGR00500">
    <property type="entry name" value="met_pdase_I"/>
    <property type="match status" value="1"/>
</dbReference>
<accession>A0A2N9IIN3</accession>
<dbReference type="SUPFAM" id="SSF56672">
    <property type="entry name" value="DNA/RNA polymerases"/>
    <property type="match status" value="1"/>
</dbReference>
<feature type="compositionally biased region" description="Basic and acidic residues" evidence="11">
    <location>
        <begin position="458"/>
        <end position="471"/>
    </location>
</feature>
<dbReference type="InterPro" id="IPR001714">
    <property type="entry name" value="Pept_M24_MAP"/>
</dbReference>
<dbReference type="GO" id="GO:0070006">
    <property type="term" value="F:metalloaminopeptidase activity"/>
    <property type="evidence" value="ECO:0007669"/>
    <property type="project" value="UniProtKB-UniRule"/>
</dbReference>
<dbReference type="PANTHER" id="PTHR43330">
    <property type="entry name" value="METHIONINE AMINOPEPTIDASE"/>
    <property type="match status" value="1"/>
</dbReference>
<comment type="subcellular location">
    <subcellularLocation>
        <location evidence="8">Cytoplasm</location>
    </subcellularLocation>
</comment>
<dbReference type="PROSITE" id="PS50878">
    <property type="entry name" value="RT_POL"/>
    <property type="match status" value="1"/>
</dbReference>
<evidence type="ECO:0000256" key="4">
    <source>
        <dbReference type="ARBA" id="ARBA00022723"/>
    </source>
</evidence>
<dbReference type="Gene3D" id="6.10.140.2220">
    <property type="match status" value="1"/>
</dbReference>
<feature type="binding site" evidence="8">
    <location>
        <position position="341"/>
    </location>
    <ligand>
        <name>Zn(2+)</name>
        <dbReference type="ChEBI" id="CHEBI:29105"/>
        <label>4</label>
        <note>catalytic</note>
    </ligand>
</feature>
<feature type="binding site" evidence="8">
    <location>
        <position position="250"/>
    </location>
    <ligand>
        <name>a protein</name>
        <dbReference type="ChEBI" id="CHEBI:16541"/>
    </ligand>
    <ligandPart>
        <name>N-terminal L-methionine residue</name>
        <dbReference type="ChEBI" id="CHEBI:64731"/>
    </ligandPart>
</feature>
<evidence type="ECO:0000256" key="10">
    <source>
        <dbReference type="RuleBase" id="RU003653"/>
    </source>
</evidence>
<dbReference type="InterPro" id="IPR031615">
    <property type="entry name" value="Zfn-C6H2"/>
</dbReference>
<keyword evidence="3 8" id="KW-0645">Protease</keyword>
<feature type="compositionally biased region" description="Basic and acidic residues" evidence="11">
    <location>
        <begin position="482"/>
        <end position="496"/>
    </location>
</feature>
<evidence type="ECO:0000256" key="2">
    <source>
        <dbReference type="ARBA" id="ARBA00022490"/>
    </source>
</evidence>
<dbReference type="InterPro" id="IPR020847">
    <property type="entry name" value="AP_endonuclease_F1_BS"/>
</dbReference>
<comment type="similarity">
    <text evidence="8 9">Belongs to the peptidase M24A family. Methionine aminopeptidase type 1 subfamily.</text>
</comment>
<dbReference type="PRINTS" id="PR00599">
    <property type="entry name" value="MAPEPTIDASE"/>
</dbReference>
<dbReference type="EMBL" id="OIVN01005779">
    <property type="protein sequence ID" value="SPD23980.1"/>
    <property type="molecule type" value="Genomic_DNA"/>
</dbReference>
<dbReference type="InterPro" id="IPR036005">
    <property type="entry name" value="Creatinase/aminopeptidase-like"/>
</dbReference>
<dbReference type="GO" id="GO:0004519">
    <property type="term" value="F:endonuclease activity"/>
    <property type="evidence" value="ECO:0007669"/>
    <property type="project" value="InterPro"/>
</dbReference>
<dbReference type="InterPro" id="IPR000477">
    <property type="entry name" value="RT_dom"/>
</dbReference>
<reference evidence="14" key="1">
    <citation type="submission" date="2018-02" db="EMBL/GenBank/DDBJ databases">
        <authorList>
            <person name="Cohen D.B."/>
            <person name="Kent A.D."/>
        </authorList>
    </citation>
    <scope>NUCLEOTIDE SEQUENCE</scope>
</reference>
<comment type="function">
    <text evidence="8 10">Cotranslationally removes the N-terminal methionine from nascent proteins. The N-terminal methionine is often cleaved when the second residue in the primary sequence is small and uncharged (Met-Ala-, Cys, Gly, Pro, Ser, Thr, or Val).</text>
</comment>
<dbReference type="Gene3D" id="3.60.10.10">
    <property type="entry name" value="Endonuclease/exonuclease/phosphatase"/>
    <property type="match status" value="1"/>
</dbReference>
<dbReference type="GO" id="GO:0006508">
    <property type="term" value="P:proteolysis"/>
    <property type="evidence" value="ECO:0007669"/>
    <property type="project" value="UniProtKB-KW"/>
</dbReference>
<dbReference type="GO" id="GO:0006281">
    <property type="term" value="P:DNA repair"/>
    <property type="evidence" value="ECO:0007669"/>
    <property type="project" value="InterPro"/>
</dbReference>
<dbReference type="SUPFAM" id="SSF56219">
    <property type="entry name" value="DNase I-like"/>
    <property type="match status" value="1"/>
</dbReference>
<evidence type="ECO:0000256" key="9">
    <source>
        <dbReference type="PROSITE-ProRule" id="PRU01357"/>
    </source>
</evidence>
<evidence type="ECO:0000313" key="14">
    <source>
        <dbReference type="EMBL" id="SPD23980.1"/>
    </source>
</evidence>
<feature type="binding site" evidence="8">
    <location>
        <position position="405"/>
    </location>
    <ligand>
        <name>Zn(2+)</name>
        <dbReference type="ChEBI" id="CHEBI:29105"/>
        <label>3</label>
    </ligand>
</feature>
<feature type="domain" description="C6H2-type" evidence="13">
    <location>
        <begin position="12"/>
        <end position="65"/>
    </location>
</feature>
<evidence type="ECO:0000256" key="7">
    <source>
        <dbReference type="ARBA" id="ARBA00022833"/>
    </source>
</evidence>
<name>A0A2N9IIN3_FAGSY</name>
<evidence type="ECO:0000256" key="11">
    <source>
        <dbReference type="SAM" id="MobiDB-lite"/>
    </source>
</evidence>
<feature type="region of interest" description="Disordered" evidence="11">
    <location>
        <begin position="450"/>
        <end position="499"/>
    </location>
</feature>
<comment type="cofactor">
    <cofactor evidence="10">
        <name>Co(2+)</name>
        <dbReference type="ChEBI" id="CHEBI:48828"/>
    </cofactor>
    <cofactor evidence="10">
        <name>Zn(2+)</name>
        <dbReference type="ChEBI" id="CHEBI:29105"/>
    </cofactor>
    <cofactor evidence="10">
        <name>Mn(2+)</name>
        <dbReference type="ChEBI" id="CHEBI:29035"/>
    </cofactor>
    <cofactor evidence="10">
        <name>Fe(2+)</name>
        <dbReference type="ChEBI" id="CHEBI:29033"/>
    </cofactor>
    <text evidence="10">Binds 2 divalent metal cations per subunit. Has a high-affinity and a low affinity metal-binding site. The true nature of the physiological cofactor is under debate. The enzyme is active with cobalt, zinc, manganese or divalent iron ions.</text>
</comment>
<evidence type="ECO:0000259" key="13">
    <source>
        <dbReference type="PROSITE" id="PS52013"/>
    </source>
</evidence>
<dbReference type="Pfam" id="PF15801">
    <property type="entry name" value="zf-C6H2"/>
    <property type="match status" value="1"/>
</dbReference>
<dbReference type="InterPro" id="IPR036691">
    <property type="entry name" value="Endo/exonu/phosph_ase_sf"/>
</dbReference>
<feature type="domain" description="Reverse transcriptase" evidence="12">
    <location>
        <begin position="1238"/>
        <end position="1518"/>
    </location>
</feature>
<dbReference type="PROSITE" id="PS00726">
    <property type="entry name" value="AP_NUCLEASE_F1_1"/>
    <property type="match status" value="1"/>
</dbReference>
<dbReference type="CDD" id="cd01650">
    <property type="entry name" value="RT_nLTR_like"/>
    <property type="match status" value="1"/>
</dbReference>
<keyword evidence="2 8" id="KW-0963">Cytoplasm</keyword>
<keyword evidence="5 9" id="KW-0863">Zinc-finger</keyword>
<proteinExistence type="inferred from homology"/>
<evidence type="ECO:0000256" key="1">
    <source>
        <dbReference type="ARBA" id="ARBA00022438"/>
    </source>
</evidence>
<comment type="cofactor">
    <cofactor evidence="8">
        <name>Zn(2+)</name>
        <dbReference type="ChEBI" id="CHEBI:29105"/>
    </cofactor>
    <cofactor evidence="8">
        <name>Co(2+)</name>
        <dbReference type="ChEBI" id="CHEBI:48828"/>
    </cofactor>
    <cofactor evidence="8">
        <name>Mn(2+)</name>
        <dbReference type="ChEBI" id="CHEBI:29035"/>
    </cofactor>
    <cofactor evidence="8">
        <name>Fe(2+)</name>
        <dbReference type="ChEBI" id="CHEBI:29033"/>
    </cofactor>
    <text evidence="8">Binds 2 divalent metal cations per subunit. Has a high-affinity and a low affinity metal-binding site. The true nature of the physiological cofactor is under debate. The enzyme is active with zinc, cobalt, manganese or divalent iron ions. Has high activity with zinc; zinc cofactor is transferred into the active site region by the ZNG1 zinc chaperone.</text>
</comment>
<keyword evidence="1 8" id="KW-0031">Aminopeptidase</keyword>
<evidence type="ECO:0000256" key="3">
    <source>
        <dbReference type="ARBA" id="ARBA00022670"/>
    </source>
</evidence>
<feature type="binding site" evidence="8">
    <location>
        <position position="405"/>
    </location>
    <ligand>
        <name>Zn(2+)</name>
        <dbReference type="ChEBI" id="CHEBI:29105"/>
        <label>4</label>
        <note>catalytic</note>
    </ligand>
</feature>
<evidence type="ECO:0000256" key="5">
    <source>
        <dbReference type="ARBA" id="ARBA00022771"/>
    </source>
</evidence>
<protein>
    <recommendedName>
        <fullName evidence="10">Methionine aminopeptidase</fullName>
        <ecNumber evidence="10">3.4.11.18</ecNumber>
    </recommendedName>
</protein>
<feature type="binding site" evidence="8">
    <location>
        <position position="278"/>
    </location>
    <ligand>
        <name>Zn(2+)</name>
        <dbReference type="ChEBI" id="CHEBI:29105"/>
        <label>3</label>
    </ligand>
</feature>
<sequence>MAGVSNVPETISLSCSRCGNPAKLQCPKCVELKLPRDGAAFCTQDCFKASWSSHKSVHLTAKLSSLGTGTPREQNSDLLNEGWLYYLKKGQARTPKLPHFDWTGHLSDGSDATFKTLRPAPISSRRTVPAHIELPDWAVDGIPKAEPNSDLQHVVEIARKVLDAAARVIRPGVTTDEIDRVVHDATIEYVCWSISGNSGFNGDNDSIIKLNWTMPCHTFDLCLAMLPDLCPCQMANASATFLSVNEVICHGIPDARKLEDGDIVNVDVTVYYKGVHGDLNDTYFVGNVDEESQRLVRCTYECLEKAISIVKPGMRFREIGEVINRHASMSGFSVVKSYCGHGIGELFHCAPDIPHYGRNKAVGVMKAGQTFTIEPMINAGVWRDRMWPDGWTDVTADGKRSAQFEHTLLELQLLLDPTQKDKPPGSKMVEYVNTQGNRGEKSYAATVIEGGVRQPAKPVEKHAQREERDNAEQAVVLTAATSDKKGKQSTGERSDKIPQIVPPIKRSPLRFFPNVASRRDYRDGGQGLTITLKENGQRVVSRNKSAQDSSNNKDVMRMGIRQDKKLGGPLLKWVRRRLRGALGLRIVQIATLQPNHFRRQMRPLTALDSSSDTVTETSITCEKLPGSFNFSNRQLLGRKWVIQLWDGGRLEIVGLETSPWDFVRSNHGGGLGRWTSGILELRSTFSTVSEEDRGVSCGSRVGKTERLDFSMAEQVSFDTPRLVNSKTGPDHPSDWVMGQLKKVGKALGASYEGNEEVVMQMLQDIEARKIRKGAFGQRSKRKRQSVSKGQRKLRGLVSTINYEPRTPESSRDKCLRVRNLLRLWKADLICLQETKLGQLDRKLIRSLWGSPHVDWVSLGSNGASGGILLMWDKRREGYSLGGTVGIVSWWGAPWCIGGGFNVVRFPSEKSGVSAFTSSMHDFSDFIVEFGLLDNPLEGGRFTWSNNRENVSMSWIDRFLFSSDWADHFGLVTQRRLPRVLSDHFPVLLDCGRIIGGKRPFRFEMWLKADGFVERVSGWWNSYSFSGSASSIMANKLKALKADLKQWNSQEFGNVTVKLQGVLHAIQRLEVMAENRALTEEEKVEKSNLSIEWEKLSLLEEISWRQKSRVTWLKERDKNTKYFHSVANSHRRNNSIRQISIDGELSSNQDAIKAHICSFYRNLYTEEFYYRPLLDGLNFNVIQGEDASWLERPFEEDEITLVVRNMNGDKAPGPDGFPMSFFHGCWQVVKGDIMAVFVEFYDTGAFARSLNATFLTLIPKKTNASEVRDFRPISLLGSVYKIVAKVLANRLSTVLGHLVSSPQNAFVKGRQIIDSVLIANEILDSRLKDKLPGVICKLDIEKTYDHVNWQFLLYLLDRCGFPGKWCQWIYYCISTVRFSILINGSPEGFFGSTRGIRQGDPLSPLIFVLIMEALSRMMNKAMEEGLLSGFQVGALGSDVLCISHLLFADDTLIFSDANPNHILHLRFLFTWFEAILGLKINLSKSEMVPVGQVSDIDVLADILGCNITQLPMSYLGLPLGAKFKSKQIWDPILEKMERKLAGWQRMYLSKGGRVTLIKSTLSSLPTYFLSLFPIPMSVVARIDTIQRNFLWGGIGEGKKFHLMNWSQVCQPLHLGGLGICNVRLFNRALLGKWLWRFGTERASLWRHVIHSKYGSLPGGWTSATIPGPYGVGLWKNIRKDWVHFARFLRFEVGDGTQIKFWTDSWCEIGPLKEAFPELYSISRNKEAWVADHLNYQNEVVTWSLNFIRPAHDWELEAISSFMDVLYQSGVKGCGPDKVVVAKVYG</sequence>
<dbReference type="Gene3D" id="3.90.230.10">
    <property type="entry name" value="Creatinase/methionine aminopeptidase superfamily"/>
    <property type="match status" value="1"/>
</dbReference>
<feature type="binding site" evidence="8">
    <location>
        <position position="278"/>
    </location>
    <ligand>
        <name>Zn(2+)</name>
        <dbReference type="ChEBI" id="CHEBI:29105"/>
        <label>4</label>
        <note>catalytic</note>
    </ligand>
</feature>
<comment type="catalytic activity">
    <reaction evidence="8 10">
        <text>Release of N-terminal amino acids, preferentially methionine, from peptides and arylamides.</text>
        <dbReference type="EC" id="3.4.11.18"/>
    </reaction>
</comment>
<dbReference type="SUPFAM" id="SSF55920">
    <property type="entry name" value="Creatinase/aminopeptidase"/>
    <property type="match status" value="1"/>
</dbReference>
<dbReference type="PANTHER" id="PTHR43330:SF7">
    <property type="entry name" value="METHIONINE AMINOPEPTIDASE 1"/>
    <property type="match status" value="1"/>
</dbReference>